<proteinExistence type="predicted"/>
<sequence length="218" mass="24134">MKNAAKDADMTNPSDFPPFLASDHLSHRTHDILKERLEEDSSGSQRTLSSTAFAVLERLVTVLLPQEEVLGQQTLNLALRVDLALSGPRDGWRFAELPSDSQAWEQALLTLNDLSISQFERPFSLLEESDVAAFLDAMGEGEAGLDTPNRLNPSQMQKWALDLRADVIECFLADPRVQDRLGMSANLNGGDERFQGFETVQANEREDFEPATKISSAA</sequence>
<gene>
    <name evidence="2" type="ORF">HKD32_03860</name>
</gene>
<dbReference type="Proteomes" id="UP000661006">
    <property type="component" value="Unassembled WGS sequence"/>
</dbReference>
<reference evidence="2" key="1">
    <citation type="submission" date="2020-04" db="EMBL/GenBank/DDBJ databases">
        <authorList>
            <person name="Sombolestani A."/>
        </authorList>
    </citation>
    <scope>NUCLEOTIDE SEQUENCE</scope>
    <source>
        <strain evidence="2">R71697</strain>
    </source>
</reference>
<dbReference type="AlphaFoldDB" id="A0A9Q2FKR4"/>
<dbReference type="Pfam" id="PF13618">
    <property type="entry name" value="Gluconate_2-dh3"/>
    <property type="match status" value="1"/>
</dbReference>
<feature type="region of interest" description="Disordered" evidence="1">
    <location>
        <begin position="1"/>
        <end position="22"/>
    </location>
</feature>
<accession>A0A9Q2FKR4</accession>
<name>A0A9Q2FKR4_GLUJA</name>
<evidence type="ECO:0000313" key="3">
    <source>
        <dbReference type="Proteomes" id="UP000661006"/>
    </source>
</evidence>
<dbReference type="EMBL" id="JABCQN010000002">
    <property type="protein sequence ID" value="MBF0869996.1"/>
    <property type="molecule type" value="Genomic_DNA"/>
</dbReference>
<evidence type="ECO:0000313" key="2">
    <source>
        <dbReference type="EMBL" id="MBF0869996.1"/>
    </source>
</evidence>
<reference evidence="2" key="2">
    <citation type="submission" date="2020-11" db="EMBL/GenBank/DDBJ databases">
        <title>Description of novel Gluconobacter species.</title>
        <authorList>
            <person name="Cleenwerck I."/>
            <person name="Cnockaert M."/>
            <person name="Borremans W."/>
            <person name="Wieme A.D."/>
            <person name="De Vuyst L."/>
            <person name="Vandamme P."/>
        </authorList>
    </citation>
    <scope>NUCLEOTIDE SEQUENCE</scope>
    <source>
        <strain evidence="2">R71697</strain>
    </source>
</reference>
<evidence type="ECO:0000256" key="1">
    <source>
        <dbReference type="SAM" id="MobiDB-lite"/>
    </source>
</evidence>
<comment type="caution">
    <text evidence="2">The sequence shown here is derived from an EMBL/GenBank/DDBJ whole genome shotgun (WGS) entry which is preliminary data.</text>
</comment>
<dbReference type="InterPro" id="IPR027056">
    <property type="entry name" value="Gluconate_2DH_su3"/>
</dbReference>
<protein>
    <submittedName>
        <fullName evidence="2">Gluconate 2-dehydrogenase subunit 3 family protein</fullName>
    </submittedName>
</protein>
<organism evidence="2 3">
    <name type="scientific">Gluconobacter japonicus</name>
    <dbReference type="NCBI Taxonomy" id="376620"/>
    <lineage>
        <taxon>Bacteria</taxon>
        <taxon>Pseudomonadati</taxon>
        <taxon>Pseudomonadota</taxon>
        <taxon>Alphaproteobacteria</taxon>
        <taxon>Acetobacterales</taxon>
        <taxon>Acetobacteraceae</taxon>
        <taxon>Gluconobacter</taxon>
    </lineage>
</organism>